<keyword evidence="4 14" id="KW-0500">Molybdenum</keyword>
<dbReference type="InterPro" id="IPR016166">
    <property type="entry name" value="FAD-bd_PCMH"/>
</dbReference>
<comment type="cofactor">
    <cofactor evidence="14">
        <name>[2Fe-2S] cluster</name>
        <dbReference type="ChEBI" id="CHEBI:190135"/>
    </cofactor>
    <text evidence="14">Binds 2 [2Fe-2S] clusters.</text>
</comment>
<dbReference type="GO" id="GO:0071949">
    <property type="term" value="F:FAD binding"/>
    <property type="evidence" value="ECO:0007669"/>
    <property type="project" value="InterPro"/>
</dbReference>
<evidence type="ECO:0000256" key="12">
    <source>
        <dbReference type="PIRSR" id="PIRSR000127-1"/>
    </source>
</evidence>
<evidence type="ECO:0000256" key="7">
    <source>
        <dbReference type="ARBA" id="ARBA00023002"/>
    </source>
</evidence>
<comment type="subcellular location">
    <subcellularLocation>
        <location evidence="2">Peroxisome</location>
    </subcellularLocation>
</comment>
<keyword evidence="5 14" id="KW-0001">2Fe-2S</keyword>
<dbReference type="InterPro" id="IPR016208">
    <property type="entry name" value="Ald_Oxase/xanthine_DH-like"/>
</dbReference>
<dbReference type="Pfam" id="PF01315">
    <property type="entry name" value="Ald_Xan_dh_C"/>
    <property type="match status" value="1"/>
</dbReference>
<evidence type="ECO:0000256" key="4">
    <source>
        <dbReference type="ARBA" id="ARBA00022505"/>
    </source>
</evidence>
<gene>
    <name evidence="16" type="ORF">Pmani_004297</name>
</gene>
<dbReference type="InterPro" id="IPR002346">
    <property type="entry name" value="Mopterin_DH_FAD-bd"/>
</dbReference>
<keyword evidence="17" id="KW-1185">Reference proteome</keyword>
<feature type="binding site" evidence="13">
    <location>
        <begin position="200"/>
        <end position="204"/>
    </location>
    <ligand>
        <name>FAD</name>
        <dbReference type="ChEBI" id="CHEBI:57692"/>
    </ligand>
</feature>
<evidence type="ECO:0000313" key="16">
    <source>
        <dbReference type="EMBL" id="KAK4325143.1"/>
    </source>
</evidence>
<dbReference type="Pfam" id="PF03450">
    <property type="entry name" value="CO_deh_flav_C"/>
    <property type="match status" value="1"/>
</dbReference>
<dbReference type="SMART" id="SM01092">
    <property type="entry name" value="CO_deh_flav_C"/>
    <property type="match status" value="1"/>
</dbReference>
<keyword evidence="7" id="KW-0560">Oxidoreductase</keyword>
<dbReference type="SUPFAM" id="SSF56176">
    <property type="entry name" value="FAD-binding/transporter-associated domain-like"/>
    <property type="match status" value="1"/>
</dbReference>
<organism evidence="16 17">
    <name type="scientific">Petrolisthes manimaculis</name>
    <dbReference type="NCBI Taxonomy" id="1843537"/>
    <lineage>
        <taxon>Eukaryota</taxon>
        <taxon>Metazoa</taxon>
        <taxon>Ecdysozoa</taxon>
        <taxon>Arthropoda</taxon>
        <taxon>Crustacea</taxon>
        <taxon>Multicrustacea</taxon>
        <taxon>Malacostraca</taxon>
        <taxon>Eumalacostraca</taxon>
        <taxon>Eucarida</taxon>
        <taxon>Decapoda</taxon>
        <taxon>Pleocyemata</taxon>
        <taxon>Anomura</taxon>
        <taxon>Galatheoidea</taxon>
        <taxon>Porcellanidae</taxon>
        <taxon>Petrolisthes</taxon>
    </lineage>
</organism>
<accession>A0AAE1UHP2</accession>
<evidence type="ECO:0000256" key="6">
    <source>
        <dbReference type="ARBA" id="ARBA00022723"/>
    </source>
</evidence>
<feature type="binding site" evidence="14">
    <location>
        <position position="17"/>
    </location>
    <ligand>
        <name>[2Fe-2S] cluster</name>
        <dbReference type="ChEBI" id="CHEBI:190135"/>
        <label>2</label>
    </ligand>
</feature>
<dbReference type="InterPro" id="IPR037165">
    <property type="entry name" value="AldOxase/xan_DH_Mopterin-bd_sf"/>
</dbReference>
<evidence type="ECO:0000256" key="2">
    <source>
        <dbReference type="ARBA" id="ARBA00004275"/>
    </source>
</evidence>
<evidence type="ECO:0000259" key="15">
    <source>
        <dbReference type="PROSITE" id="PS51387"/>
    </source>
</evidence>
<evidence type="ECO:0000256" key="1">
    <source>
        <dbReference type="ARBA" id="ARBA00001974"/>
    </source>
</evidence>
<dbReference type="AlphaFoldDB" id="A0AAE1UHP2"/>
<keyword evidence="8 14" id="KW-0408">Iron</keyword>
<keyword evidence="13" id="KW-0274">FAD</keyword>
<dbReference type="InterPro" id="IPR036884">
    <property type="entry name" value="2Fe-2S-bd_dom_sf"/>
</dbReference>
<dbReference type="Gene3D" id="1.10.150.120">
    <property type="entry name" value="[2Fe-2S]-binding domain"/>
    <property type="match status" value="1"/>
</dbReference>
<dbReference type="Pfam" id="PF20256">
    <property type="entry name" value="MoCoBD_2"/>
    <property type="match status" value="1"/>
</dbReference>
<dbReference type="InterPro" id="IPR046867">
    <property type="entry name" value="AldOxase/xan_DH_MoCoBD2"/>
</dbReference>
<dbReference type="Proteomes" id="UP001292094">
    <property type="component" value="Unassembled WGS sequence"/>
</dbReference>
<dbReference type="Pfam" id="PF00941">
    <property type="entry name" value="FAD_binding_5"/>
    <property type="match status" value="1"/>
</dbReference>
<dbReference type="Gene3D" id="3.30.390.50">
    <property type="entry name" value="CO dehydrogenase flavoprotein, C-terminal domain"/>
    <property type="match status" value="1"/>
</dbReference>
<dbReference type="InterPro" id="IPR000674">
    <property type="entry name" value="Ald_Oxase/Xan_DH_a/b"/>
</dbReference>
<keyword evidence="9 14" id="KW-0411">Iron-sulfur</keyword>
<dbReference type="FunFam" id="3.30.390.50:FF:000003">
    <property type="entry name" value="Aldehyde oxidase1"/>
    <property type="match status" value="1"/>
</dbReference>
<dbReference type="FunFam" id="3.30.365.10:FF:000001">
    <property type="entry name" value="Xanthine dehydrogenase oxidase"/>
    <property type="match status" value="1"/>
</dbReference>
<proteinExistence type="inferred from homology"/>
<dbReference type="FunFam" id="3.30.365.10:FF:000002">
    <property type="entry name" value="Xanthine dehydrogenase oxidase"/>
    <property type="match status" value="1"/>
</dbReference>
<dbReference type="Gene3D" id="3.90.1170.50">
    <property type="entry name" value="Aldehyde oxidase/xanthine dehydrogenase, a/b hammerhead"/>
    <property type="match status" value="2"/>
</dbReference>
<feature type="binding site" evidence="14">
    <location>
        <position position="588"/>
    </location>
    <ligand>
        <name>Mo-molybdopterin</name>
        <dbReference type="ChEBI" id="CHEBI:71302"/>
    </ligand>
    <ligandPart>
        <name>Mo</name>
        <dbReference type="ChEBI" id="CHEBI:28685"/>
    </ligandPart>
</feature>
<evidence type="ECO:0000256" key="3">
    <source>
        <dbReference type="ARBA" id="ARBA00006849"/>
    </source>
</evidence>
<name>A0AAE1UHP2_9EUCA</name>
<evidence type="ECO:0000256" key="13">
    <source>
        <dbReference type="PIRSR" id="PIRSR000127-2"/>
    </source>
</evidence>
<keyword evidence="10" id="KW-0576">Peroxisome</keyword>
<feature type="binding site" evidence="13">
    <location>
        <position position="275"/>
    </location>
    <ligand>
        <name>FAD</name>
        <dbReference type="ChEBI" id="CHEBI:57692"/>
    </ligand>
</feature>
<comment type="cofactor">
    <cofactor evidence="1 13">
        <name>FAD</name>
        <dbReference type="ChEBI" id="CHEBI:57692"/>
    </cofactor>
</comment>
<reference evidence="16" key="1">
    <citation type="submission" date="2023-11" db="EMBL/GenBank/DDBJ databases">
        <title>Genome assemblies of two species of porcelain crab, Petrolisthes cinctipes and Petrolisthes manimaculis (Anomura: Porcellanidae).</title>
        <authorList>
            <person name="Angst P."/>
        </authorList>
    </citation>
    <scope>NUCLEOTIDE SEQUENCE</scope>
    <source>
        <strain evidence="16">PB745_02</strain>
        <tissue evidence="16">Gill</tissue>
    </source>
</reference>
<comment type="caution">
    <text evidence="16">The sequence shown here is derived from an EMBL/GenBank/DDBJ whole genome shotgun (WGS) entry which is preliminary data.</text>
</comment>
<dbReference type="SUPFAM" id="SSF56003">
    <property type="entry name" value="Molybdenum cofactor-binding domain"/>
    <property type="match status" value="1"/>
</dbReference>
<keyword evidence="6 14" id="KW-0479">Metal-binding</keyword>
<feature type="binding site" evidence="14">
    <location>
        <position position="15"/>
    </location>
    <ligand>
        <name>[2Fe-2S] cluster</name>
        <dbReference type="ChEBI" id="CHEBI:190135"/>
        <label>2</label>
    </ligand>
</feature>
<dbReference type="InterPro" id="IPR016169">
    <property type="entry name" value="FAD-bd_PCMH_sub2"/>
</dbReference>
<dbReference type="GO" id="GO:0005777">
    <property type="term" value="C:peroxisome"/>
    <property type="evidence" value="ECO:0007669"/>
    <property type="project" value="UniProtKB-SubCell"/>
</dbReference>
<dbReference type="Gene3D" id="3.30.365.10">
    <property type="entry name" value="Aldehyde oxidase/xanthine dehydrogenase, molybdopterin binding domain"/>
    <property type="match status" value="4"/>
</dbReference>
<dbReference type="InterPro" id="IPR036683">
    <property type="entry name" value="CO_DH_flav_C_dom_sf"/>
</dbReference>
<dbReference type="PIRSF" id="PIRSF000127">
    <property type="entry name" value="Xanthine_DH"/>
    <property type="match status" value="1"/>
</dbReference>
<keyword evidence="13" id="KW-0285">Flavoprotein</keyword>
<dbReference type="GO" id="GO:0016491">
    <property type="term" value="F:oxidoreductase activity"/>
    <property type="evidence" value="ECO:0007669"/>
    <property type="project" value="UniProtKB-KW"/>
</dbReference>
<dbReference type="InterPro" id="IPR016167">
    <property type="entry name" value="FAD-bd_PCMH_sub1"/>
</dbReference>
<dbReference type="Pfam" id="PF02738">
    <property type="entry name" value="MoCoBD_1"/>
    <property type="match status" value="1"/>
</dbReference>
<dbReference type="PROSITE" id="PS51387">
    <property type="entry name" value="FAD_PCMH"/>
    <property type="match status" value="1"/>
</dbReference>
<evidence type="ECO:0000256" key="5">
    <source>
        <dbReference type="ARBA" id="ARBA00022714"/>
    </source>
</evidence>
<evidence type="ECO:0000313" key="17">
    <source>
        <dbReference type="Proteomes" id="UP001292094"/>
    </source>
</evidence>
<dbReference type="SUPFAM" id="SSF55447">
    <property type="entry name" value="CO dehydrogenase flavoprotein C-terminal domain-like"/>
    <property type="match status" value="1"/>
</dbReference>
<dbReference type="Gene3D" id="3.30.465.10">
    <property type="match status" value="1"/>
</dbReference>
<comment type="cofactor">
    <cofactor evidence="11">
        <name>[2Fe-2S] cluster</name>
        <dbReference type="ChEBI" id="CHEBI:190135"/>
    </cofactor>
</comment>
<evidence type="ECO:0000256" key="11">
    <source>
        <dbReference type="ARBA" id="ARBA00034078"/>
    </source>
</evidence>
<dbReference type="SUPFAM" id="SSF47741">
    <property type="entry name" value="CO dehydrogenase ISP C-domain like"/>
    <property type="match status" value="1"/>
</dbReference>
<dbReference type="InterPro" id="IPR005107">
    <property type="entry name" value="CO_DH_flav_C"/>
</dbReference>
<comment type="similarity">
    <text evidence="3">Belongs to the xanthine dehydrogenase family.</text>
</comment>
<evidence type="ECO:0000256" key="14">
    <source>
        <dbReference type="PIRSR" id="PIRSR000127-3"/>
    </source>
</evidence>
<dbReference type="InterPro" id="IPR036318">
    <property type="entry name" value="FAD-bd_PCMH-like_sf"/>
</dbReference>
<feature type="active site" description="Proton acceptor" evidence="12">
    <location>
        <position position="1076"/>
    </location>
</feature>
<dbReference type="PANTHER" id="PTHR11908">
    <property type="entry name" value="XANTHINE DEHYDROGENASE"/>
    <property type="match status" value="1"/>
</dbReference>
<dbReference type="InterPro" id="IPR036856">
    <property type="entry name" value="Ald_Oxase/Xan_DH_a/b_sf"/>
</dbReference>
<feature type="binding site" evidence="14">
    <location>
        <position position="898"/>
    </location>
    <ligand>
        <name>Mo-molybdopterin</name>
        <dbReference type="ChEBI" id="CHEBI:71302"/>
    </ligand>
    <ligandPart>
        <name>Mo</name>
        <dbReference type="ChEBI" id="CHEBI:28685"/>
    </ligandPart>
</feature>
<comment type="cofactor">
    <cofactor evidence="14">
        <name>Mo-molybdopterin</name>
        <dbReference type="ChEBI" id="CHEBI:71302"/>
    </cofactor>
    <text evidence="14">Binds 1 Mo-molybdopterin (Mo-MPT) cofactor per subunit.</text>
</comment>
<dbReference type="GO" id="GO:0051537">
    <property type="term" value="F:2 iron, 2 sulfur cluster binding"/>
    <property type="evidence" value="ECO:0007669"/>
    <property type="project" value="UniProtKB-KW"/>
</dbReference>
<evidence type="ECO:0000256" key="9">
    <source>
        <dbReference type="ARBA" id="ARBA00023014"/>
    </source>
</evidence>
<dbReference type="Gene3D" id="3.30.43.10">
    <property type="entry name" value="Uridine Diphospho-n-acetylenolpyruvylglucosamine Reductase, domain 2"/>
    <property type="match status" value="1"/>
</dbReference>
<dbReference type="InterPro" id="IPR008274">
    <property type="entry name" value="AldOxase/xan_DH_MoCoBD1"/>
</dbReference>
<feature type="domain" description="FAD-binding PCMH-type" evidence="15">
    <location>
        <begin position="80"/>
        <end position="267"/>
    </location>
</feature>
<dbReference type="EMBL" id="JAWZYT010000298">
    <property type="protein sequence ID" value="KAK4325143.1"/>
    <property type="molecule type" value="Genomic_DNA"/>
</dbReference>
<protein>
    <recommendedName>
        <fullName evidence="15">FAD-binding PCMH-type domain-containing protein</fullName>
    </recommendedName>
</protein>
<dbReference type="GO" id="GO:0005506">
    <property type="term" value="F:iron ion binding"/>
    <property type="evidence" value="ECO:0007669"/>
    <property type="project" value="InterPro"/>
</dbReference>
<dbReference type="SUPFAM" id="SSF54665">
    <property type="entry name" value="CO dehydrogenase molybdoprotein N-domain-like"/>
    <property type="match status" value="1"/>
</dbReference>
<evidence type="ECO:0000256" key="8">
    <source>
        <dbReference type="ARBA" id="ARBA00023004"/>
    </source>
</evidence>
<dbReference type="SMART" id="SM01008">
    <property type="entry name" value="Ald_Xan_dh_C"/>
    <property type="match status" value="1"/>
</dbReference>
<dbReference type="PANTHER" id="PTHR11908:SF132">
    <property type="entry name" value="ALDEHYDE OXIDASE 1-RELATED"/>
    <property type="match status" value="1"/>
</dbReference>
<sequence>MTSARVEESLDGNICRCTGYRPILDAFKSQSVDADEQLKCRLVDIEEVYKGHCKKKKGSGCGGCCKDMKKGVALTSEQTISTEMGQWYRPTSLIRVYSILKNLRTAEKFRIAVGNTGQGVFKNDGPYSVYISTVGIKELYSTRVGSTSAPVVLGANVSLTRAIEVFRDAALESPGAFAHLDVIANHWQFVANVSVRNIGSWAGNLMMKHSHRGFQSDIYITLLAAGAELTLGHAADASNSYINLEQFLVADMSRSIILSVSLPPALPNTKFRTFKVTPRAVNAHAYVNACFRMEVDIENDYKVTSKPIILFGGINPSFIHAANTEEFLIGRKLNDNATIVEAAKILGSEVKPDNHPQDASPKYRAQLAQALLFKAVIGFLDKVVGVRVRSAGPIIERPLSSGKQSFDMKKEIWPVGEPIPKLESATQISGEATYLDDVPYLPNELHAALVLTTQANAKIKFVDATEALVFVEERCLYAGQPVGLVVAEDRNAAIRAAKLVKVEYEDIQRPILTIKEAIKSGRVKVGQNVESFKAGTSSQGDVEEAMKTVPHKVRGELSQGTQYHFHMEALAARVIPTEEGYDVFSTSQWITETQSATAQVLNVPANSINVSVRRLGGAYGSKISRQNLVSTAAAVAARKIQRPVRLVVDLNTNMTCAGWREPYYSKYEVGFDDSGKLLALKVELYSDVGHVPNEPSVGILVNVLQNVYYIPNLDVTPHIVTTDTAANTWCRSPGHVNAVATIENVIEHVASYLRKDKLEIRMLNMVPANVPRLYCPAVERNVVKEDIIPLLKVKAAYHERMIEVEQYNQDNRWKKRGLSILPARYTYIYLPEWAYRVQVTIYQHDGTVAISHGGVEMGQGINTKVAQVAAYVLGVPLNQVKIKATETMIGANSYVTGAFLGSDLCTHGVKVACTALHQRLEEVKTRMKADTRKEPTWQELVKKCHSDHVDLSEQYWTAAKEHPQSYEVWSACCLEIEIDILTGMYMIRRADIIQDCGRSMNPFIDVGQVEGAFLMGIGLFTTELVKYDPATGQKLSNGTWEYKPPTALDMPADLRVTLLPNTMQPKGVLGSKATGEPPFCLSYSVVTALRHAITAFRTENGDDSWFEMDVPLTVDKVHQLCGINPDHHFKLE</sequence>
<evidence type="ECO:0000256" key="10">
    <source>
        <dbReference type="ARBA" id="ARBA00023140"/>
    </source>
</evidence>
<feature type="binding site" evidence="14">
    <location>
        <position position="731"/>
    </location>
    <ligand>
        <name>Mo-molybdopterin</name>
        <dbReference type="ChEBI" id="CHEBI:71302"/>
    </ligand>
    <ligandPart>
        <name>Mo</name>
        <dbReference type="ChEBI" id="CHEBI:28685"/>
    </ligandPart>
</feature>